<dbReference type="Gene3D" id="1.10.10.60">
    <property type="entry name" value="Homeodomain-like"/>
    <property type="match status" value="1"/>
</dbReference>
<dbReference type="InterPro" id="IPR009057">
    <property type="entry name" value="Homeodomain-like_sf"/>
</dbReference>
<dbReference type="SUPFAM" id="SSF46689">
    <property type="entry name" value="Homeodomain-like"/>
    <property type="match status" value="1"/>
</dbReference>
<sequence length="212" mass="24510">MNYNRATNVQKIISDAQNQAEAFIPFAKMQITNLDEFSEYLNEMLIRAYDSLTIGQLTGIMYSVVQFYEKLKNSVNSQLPVSNAVLEKLNILVAFAKKKQRILQSNNQVAPPYQVTEFGIQTTKQSLLLLLEWTFYNITNLHPTFSQAKFLSTATNMNDNQLEMWFENMRLAIQLCDNPLSEIKAKIYEIDPSVCLQPYQNEHQILNEIKKI</sequence>
<proteinExistence type="predicted"/>
<dbReference type="EMBL" id="JADGKB010000035">
    <property type="protein sequence ID" value="KAJ3257679.1"/>
    <property type="molecule type" value="Genomic_DNA"/>
</dbReference>
<reference evidence="1" key="1">
    <citation type="submission" date="2020-05" db="EMBL/GenBank/DDBJ databases">
        <title>Phylogenomic resolution of chytrid fungi.</title>
        <authorList>
            <person name="Stajich J.E."/>
            <person name="Amses K."/>
            <person name="Simmons R."/>
            <person name="Seto K."/>
            <person name="Myers J."/>
            <person name="Bonds A."/>
            <person name="Quandt C.A."/>
            <person name="Barry K."/>
            <person name="Liu P."/>
            <person name="Grigoriev I."/>
            <person name="Longcore J.E."/>
            <person name="James T.Y."/>
        </authorList>
    </citation>
    <scope>NUCLEOTIDE SEQUENCE</scope>
    <source>
        <strain evidence="1">PLAUS21</strain>
    </source>
</reference>
<comment type="caution">
    <text evidence="1">The sequence shown here is derived from an EMBL/GenBank/DDBJ whole genome shotgun (WGS) entry which is preliminary data.</text>
</comment>
<name>A0AAD5Y439_9FUNG</name>
<keyword evidence="2" id="KW-1185">Reference proteome</keyword>
<organism evidence="1 2">
    <name type="scientific">Boothiomyces macroporosus</name>
    <dbReference type="NCBI Taxonomy" id="261099"/>
    <lineage>
        <taxon>Eukaryota</taxon>
        <taxon>Fungi</taxon>
        <taxon>Fungi incertae sedis</taxon>
        <taxon>Chytridiomycota</taxon>
        <taxon>Chytridiomycota incertae sedis</taxon>
        <taxon>Chytridiomycetes</taxon>
        <taxon>Rhizophydiales</taxon>
        <taxon>Terramycetaceae</taxon>
        <taxon>Boothiomyces</taxon>
    </lineage>
</organism>
<protein>
    <submittedName>
        <fullName evidence="1">Uncharacterized protein</fullName>
    </submittedName>
</protein>
<gene>
    <name evidence="1" type="ORF">HK103_004306</name>
</gene>
<evidence type="ECO:0000313" key="1">
    <source>
        <dbReference type="EMBL" id="KAJ3257679.1"/>
    </source>
</evidence>
<accession>A0AAD5Y439</accession>
<evidence type="ECO:0000313" key="2">
    <source>
        <dbReference type="Proteomes" id="UP001210925"/>
    </source>
</evidence>
<dbReference type="Proteomes" id="UP001210925">
    <property type="component" value="Unassembled WGS sequence"/>
</dbReference>
<dbReference type="AlphaFoldDB" id="A0AAD5Y439"/>